<organism evidence="4 5">
    <name type="scientific">Williamsia phyllosphaerae</name>
    <dbReference type="NCBI Taxonomy" id="885042"/>
    <lineage>
        <taxon>Bacteria</taxon>
        <taxon>Bacillati</taxon>
        <taxon>Actinomycetota</taxon>
        <taxon>Actinomycetes</taxon>
        <taxon>Mycobacteriales</taxon>
        <taxon>Nocardiaceae</taxon>
        <taxon>Williamsia</taxon>
    </lineage>
</organism>
<dbReference type="SUPFAM" id="SSF55729">
    <property type="entry name" value="Acyl-CoA N-acyltransferases (Nat)"/>
    <property type="match status" value="1"/>
</dbReference>
<dbReference type="InterPro" id="IPR050832">
    <property type="entry name" value="Bact_Acetyltransf"/>
</dbReference>
<proteinExistence type="predicted"/>
<evidence type="ECO:0000313" key="4">
    <source>
        <dbReference type="EMBL" id="GGF26237.1"/>
    </source>
</evidence>
<keyword evidence="1" id="KW-0808">Transferase</keyword>
<dbReference type="PANTHER" id="PTHR43877">
    <property type="entry name" value="AMINOALKYLPHOSPHONATE N-ACETYLTRANSFERASE-RELATED-RELATED"/>
    <property type="match status" value="1"/>
</dbReference>
<keyword evidence="2" id="KW-0012">Acyltransferase</keyword>
<name>A0ABQ1UST6_9NOCA</name>
<dbReference type="Pfam" id="PF00583">
    <property type="entry name" value="Acetyltransf_1"/>
    <property type="match status" value="1"/>
</dbReference>
<dbReference type="PROSITE" id="PS51186">
    <property type="entry name" value="GNAT"/>
    <property type="match status" value="1"/>
</dbReference>
<dbReference type="CDD" id="cd04301">
    <property type="entry name" value="NAT_SF"/>
    <property type="match status" value="1"/>
</dbReference>
<evidence type="ECO:0000256" key="1">
    <source>
        <dbReference type="ARBA" id="ARBA00022679"/>
    </source>
</evidence>
<reference evidence="5" key="1">
    <citation type="journal article" date="2019" name="Int. J. Syst. Evol. Microbiol.">
        <title>The Global Catalogue of Microorganisms (GCM) 10K type strain sequencing project: providing services to taxonomists for standard genome sequencing and annotation.</title>
        <authorList>
            <consortium name="The Broad Institute Genomics Platform"/>
            <consortium name="The Broad Institute Genome Sequencing Center for Infectious Disease"/>
            <person name="Wu L."/>
            <person name="Ma J."/>
        </authorList>
    </citation>
    <scope>NUCLEOTIDE SEQUENCE [LARGE SCALE GENOMIC DNA]</scope>
    <source>
        <strain evidence="5">CCM 7855</strain>
    </source>
</reference>
<dbReference type="Proteomes" id="UP000632454">
    <property type="component" value="Unassembled WGS sequence"/>
</dbReference>
<dbReference type="InterPro" id="IPR000182">
    <property type="entry name" value="GNAT_dom"/>
</dbReference>
<accession>A0ABQ1UST6</accession>
<evidence type="ECO:0000259" key="3">
    <source>
        <dbReference type="PROSITE" id="PS51186"/>
    </source>
</evidence>
<dbReference type="Gene3D" id="3.40.630.30">
    <property type="match status" value="1"/>
</dbReference>
<sequence length="179" mass="19670">MASRSIPSDPAPLPPMQPAVPADAPVIAALRDELARWITSNGIRQWDEGDLPADEVAAGIELGEWHVARLDGRIVACVRLAWSDPLFWGDDDAPAGYVHGLMVDRAHAGSGWGRQMIDWCVERTRAAGHDVLRLDTAAHNDTLVAYYGSLGFTQVRETALPARYGRDMSVVLFERQIRT</sequence>
<dbReference type="EMBL" id="BMCS01000001">
    <property type="protein sequence ID" value="GGF26237.1"/>
    <property type="molecule type" value="Genomic_DNA"/>
</dbReference>
<gene>
    <name evidence="4" type="ORF">GCM10007298_22650</name>
</gene>
<protein>
    <recommendedName>
        <fullName evidence="3">N-acetyltransferase domain-containing protein</fullName>
    </recommendedName>
</protein>
<feature type="domain" description="N-acetyltransferase" evidence="3">
    <location>
        <begin position="14"/>
        <end position="169"/>
    </location>
</feature>
<dbReference type="InterPro" id="IPR016181">
    <property type="entry name" value="Acyl_CoA_acyltransferase"/>
</dbReference>
<comment type="caution">
    <text evidence="4">The sequence shown here is derived from an EMBL/GenBank/DDBJ whole genome shotgun (WGS) entry which is preliminary data.</text>
</comment>
<dbReference type="PANTHER" id="PTHR43877:SF2">
    <property type="entry name" value="AMINOALKYLPHOSPHONATE N-ACETYLTRANSFERASE-RELATED"/>
    <property type="match status" value="1"/>
</dbReference>
<keyword evidence="5" id="KW-1185">Reference proteome</keyword>
<dbReference type="RefSeq" id="WP_229705036.1">
    <property type="nucleotide sequence ID" value="NZ_BMCS01000001.1"/>
</dbReference>
<evidence type="ECO:0000256" key="2">
    <source>
        <dbReference type="ARBA" id="ARBA00023315"/>
    </source>
</evidence>
<evidence type="ECO:0000313" key="5">
    <source>
        <dbReference type="Proteomes" id="UP000632454"/>
    </source>
</evidence>